<keyword evidence="2" id="KW-1185">Reference proteome</keyword>
<sequence length="51" mass="5365">MRNTTINEIPAAGAELNEAQLAAVSGGMRDRGRSSKVIDVVDGWTGTDADF</sequence>
<dbReference type="RefSeq" id="WP_072754273.1">
    <property type="nucleotide sequence ID" value="NZ_FOAW01000016.1"/>
</dbReference>
<dbReference type="Proteomes" id="UP000198677">
    <property type="component" value="Unassembled WGS sequence"/>
</dbReference>
<proteinExistence type="predicted"/>
<accession>A0A1H7TU50</accession>
<dbReference type="AlphaFoldDB" id="A0A1H7TU50"/>
<dbReference type="InterPro" id="IPR030988">
    <property type="entry name" value="GRASP_targ_2_Rhodococcus"/>
</dbReference>
<reference evidence="2" key="1">
    <citation type="submission" date="2016-10" db="EMBL/GenBank/DDBJ databases">
        <authorList>
            <person name="Varghese N."/>
            <person name="Submissions S."/>
        </authorList>
    </citation>
    <scope>NUCLEOTIDE SEQUENCE [LARGE SCALE GENOMIC DNA]</scope>
    <source>
        <strain evidence="2">DSM 44675</strain>
    </source>
</reference>
<dbReference type="OrthoDB" id="3540834at2"/>
<gene>
    <name evidence="1" type="ORF">SAMN05444583_116109</name>
</gene>
<name>A0A1H7TU50_9NOCA</name>
<evidence type="ECO:0000313" key="1">
    <source>
        <dbReference type="EMBL" id="SEL88402.1"/>
    </source>
</evidence>
<evidence type="ECO:0000313" key="2">
    <source>
        <dbReference type="Proteomes" id="UP000198677"/>
    </source>
</evidence>
<dbReference type="EMBL" id="FOAW01000016">
    <property type="protein sequence ID" value="SEL88402.1"/>
    <property type="molecule type" value="Genomic_DNA"/>
</dbReference>
<dbReference type="NCBIfam" id="TIGR04497">
    <property type="entry name" value="GRASP_targ_2"/>
    <property type="match status" value="1"/>
</dbReference>
<organism evidence="1 2">
    <name type="scientific">Rhodococcus maanshanensis</name>
    <dbReference type="NCBI Taxonomy" id="183556"/>
    <lineage>
        <taxon>Bacteria</taxon>
        <taxon>Bacillati</taxon>
        <taxon>Actinomycetota</taxon>
        <taxon>Actinomycetes</taxon>
        <taxon>Mycobacteriales</taxon>
        <taxon>Nocardiaceae</taxon>
        <taxon>Rhodococcus</taxon>
    </lineage>
</organism>
<protein>
    <submittedName>
        <fullName evidence="1">Putative ATP-grasp target RiPP</fullName>
    </submittedName>
</protein>